<dbReference type="EMBL" id="CP138580">
    <property type="protein sequence ID" value="WPG97670.1"/>
    <property type="molecule type" value="Genomic_DNA"/>
</dbReference>
<feature type="transmembrane region" description="Helical" evidence="6">
    <location>
        <begin position="89"/>
        <end position="108"/>
    </location>
</feature>
<evidence type="ECO:0000313" key="7">
    <source>
        <dbReference type="EMBL" id="WPG97670.1"/>
    </source>
</evidence>
<gene>
    <name evidence="7" type="ORF">R9X50_00045000</name>
</gene>
<feature type="transmembrane region" description="Helical" evidence="6">
    <location>
        <begin position="120"/>
        <end position="139"/>
    </location>
</feature>
<evidence type="ECO:0000256" key="2">
    <source>
        <dbReference type="ARBA" id="ARBA00022448"/>
    </source>
</evidence>
<feature type="transmembrane region" description="Helical" evidence="6">
    <location>
        <begin position="298"/>
        <end position="317"/>
    </location>
</feature>
<dbReference type="PANTHER" id="PTHR23504:SF6">
    <property type="entry name" value="MULTIDRUG TRANSPORTER, PUTATIVE (AFU_ORTHOLOGUE AFUA_4G08740)-RELATED"/>
    <property type="match status" value="1"/>
</dbReference>
<keyword evidence="3 6" id="KW-0812">Transmembrane</keyword>
<name>A0AAQ3M0P2_9PEZI</name>
<accession>A0AAQ3M0P2</accession>
<keyword evidence="4 6" id="KW-1133">Transmembrane helix</keyword>
<feature type="transmembrane region" description="Helical" evidence="6">
    <location>
        <begin position="217"/>
        <end position="237"/>
    </location>
</feature>
<dbReference type="PANTHER" id="PTHR23504">
    <property type="entry name" value="MAJOR FACILITATOR SUPERFAMILY DOMAIN-CONTAINING PROTEIN 10"/>
    <property type="match status" value="1"/>
</dbReference>
<feature type="transmembrane region" description="Helical" evidence="6">
    <location>
        <begin position="446"/>
        <end position="470"/>
    </location>
</feature>
<keyword evidence="8" id="KW-1185">Reference proteome</keyword>
<evidence type="ECO:0000256" key="5">
    <source>
        <dbReference type="ARBA" id="ARBA00023136"/>
    </source>
</evidence>
<feature type="transmembrane region" description="Helical" evidence="6">
    <location>
        <begin position="482"/>
        <end position="501"/>
    </location>
</feature>
<evidence type="ECO:0000256" key="1">
    <source>
        <dbReference type="ARBA" id="ARBA00004141"/>
    </source>
</evidence>
<feature type="transmembrane region" description="Helical" evidence="6">
    <location>
        <begin position="53"/>
        <end position="77"/>
    </location>
</feature>
<dbReference type="InterPro" id="IPR011701">
    <property type="entry name" value="MFS"/>
</dbReference>
<evidence type="ECO:0000313" key="8">
    <source>
        <dbReference type="Proteomes" id="UP001303373"/>
    </source>
</evidence>
<keyword evidence="5 6" id="KW-0472">Membrane</keyword>
<dbReference type="Pfam" id="PF07690">
    <property type="entry name" value="MFS_1"/>
    <property type="match status" value="1"/>
</dbReference>
<protein>
    <recommendedName>
        <fullName evidence="9">Major facilitator superfamily (MFS) profile domain-containing protein</fullName>
    </recommendedName>
</protein>
<feature type="transmembrane region" description="Helical" evidence="6">
    <location>
        <begin position="179"/>
        <end position="197"/>
    </location>
</feature>
<proteinExistence type="predicted"/>
<comment type="subcellular location">
    <subcellularLocation>
        <location evidence="1">Membrane</location>
        <topology evidence="1">Multi-pass membrane protein</topology>
    </subcellularLocation>
</comment>
<dbReference type="Proteomes" id="UP001303373">
    <property type="component" value="Chromosome 1"/>
</dbReference>
<evidence type="ECO:0000256" key="6">
    <source>
        <dbReference type="SAM" id="Phobius"/>
    </source>
</evidence>
<sequence length="532" mass="56114">MFGHCRDRSLIPVKDLEKYDETELYEESDEEEADNGRENGSHIRTTRRTWNLIMVYLLFLCEAIMASSLSSPIALIAPAPACLSLDASFIRSILDCSYFFGGALGLLWGWTADICGRRRVVLFGLAGMSICCVATTFASGFLAFALLRCVAGAFAAAITVPALAMLADITHESENRPKLVACLPLVAICGRSVPLAAEALFQLVEGSEIDSGAGHSGMIGQIVSIFLVLAIAIAEALSLQETLSQDTNDAAQSGLIQDSEKAAFLGQSFSNRSGESLNSSTGSTTSITRSRISISQMVTVPSVMMLLASFSLLSLHSSTFEVLLPHLGHSEIGNGGMGLPCAWLGLIVTTIKALAAYQVFKAVPSLVAKIGLLPLYRKSSLGFPILYTIVPLAGIAISMAGQMSALSAVIGVIAVWTKTVLSGSAETLILLLVLSAAPDAASTGTVIGVISVSQLFKALAVGISGMSYFISNDYSSIAVNGSLWAALTVTAAIGAAVTWRVRETTRVGADIPEECLVWQGMFDLESEDEANE</sequence>
<evidence type="ECO:0000256" key="3">
    <source>
        <dbReference type="ARBA" id="ARBA00022692"/>
    </source>
</evidence>
<dbReference type="InterPro" id="IPR036259">
    <property type="entry name" value="MFS_trans_sf"/>
</dbReference>
<keyword evidence="2" id="KW-0813">Transport</keyword>
<reference evidence="7 8" key="1">
    <citation type="submission" date="2023-11" db="EMBL/GenBank/DDBJ databases">
        <title>An acidophilic fungus is an integral part of prey digestion in a carnivorous sundew plant.</title>
        <authorList>
            <person name="Tsai I.J."/>
        </authorList>
    </citation>
    <scope>NUCLEOTIDE SEQUENCE [LARGE SCALE GENOMIC DNA]</scope>
    <source>
        <strain evidence="7">169a</strain>
    </source>
</reference>
<dbReference type="Gene3D" id="1.20.1250.20">
    <property type="entry name" value="MFS general substrate transporter like domains"/>
    <property type="match status" value="1"/>
</dbReference>
<dbReference type="SUPFAM" id="SSF103473">
    <property type="entry name" value="MFS general substrate transporter"/>
    <property type="match status" value="1"/>
</dbReference>
<dbReference type="GO" id="GO:0016020">
    <property type="term" value="C:membrane"/>
    <property type="evidence" value="ECO:0007669"/>
    <property type="project" value="UniProtKB-SubCell"/>
</dbReference>
<feature type="transmembrane region" description="Helical" evidence="6">
    <location>
        <begin position="145"/>
        <end position="167"/>
    </location>
</feature>
<dbReference type="GO" id="GO:0022857">
    <property type="term" value="F:transmembrane transporter activity"/>
    <property type="evidence" value="ECO:0007669"/>
    <property type="project" value="InterPro"/>
</dbReference>
<dbReference type="AlphaFoldDB" id="A0AAQ3M0P2"/>
<evidence type="ECO:0000256" key="4">
    <source>
        <dbReference type="ARBA" id="ARBA00022989"/>
    </source>
</evidence>
<evidence type="ECO:0008006" key="9">
    <source>
        <dbReference type="Google" id="ProtNLM"/>
    </source>
</evidence>
<feature type="transmembrane region" description="Helical" evidence="6">
    <location>
        <begin position="337"/>
        <end position="360"/>
    </location>
</feature>
<feature type="transmembrane region" description="Helical" evidence="6">
    <location>
        <begin position="381"/>
        <end position="400"/>
    </location>
</feature>
<organism evidence="7 8">
    <name type="scientific">Acrodontium crateriforme</name>
    <dbReference type="NCBI Taxonomy" id="150365"/>
    <lineage>
        <taxon>Eukaryota</taxon>
        <taxon>Fungi</taxon>
        <taxon>Dikarya</taxon>
        <taxon>Ascomycota</taxon>
        <taxon>Pezizomycotina</taxon>
        <taxon>Dothideomycetes</taxon>
        <taxon>Dothideomycetidae</taxon>
        <taxon>Mycosphaerellales</taxon>
        <taxon>Teratosphaeriaceae</taxon>
        <taxon>Acrodontium</taxon>
    </lineage>
</organism>
<feature type="transmembrane region" description="Helical" evidence="6">
    <location>
        <begin position="406"/>
        <end position="434"/>
    </location>
</feature>